<accession>A0A366JLC9</accession>
<evidence type="ECO:0000313" key="1">
    <source>
        <dbReference type="EMBL" id="RBP87621.1"/>
    </source>
</evidence>
<reference evidence="1 2" key="1">
    <citation type="submission" date="2018-06" db="EMBL/GenBank/DDBJ databases">
        <title>Freshwater and sediment microbial communities from various areas in North America, analyzing microbe dynamics in response to fracking.</title>
        <authorList>
            <person name="Lamendella R."/>
        </authorList>
    </citation>
    <scope>NUCLEOTIDE SEQUENCE [LARGE SCALE GENOMIC DNA]</scope>
    <source>
        <strain evidence="1 2">14_TX</strain>
    </source>
</reference>
<comment type="caution">
    <text evidence="1">The sequence shown here is derived from an EMBL/GenBank/DDBJ whole genome shotgun (WGS) entry which is preliminary data.</text>
</comment>
<dbReference type="EMBL" id="QNSF01000018">
    <property type="protein sequence ID" value="RBP87621.1"/>
    <property type="molecule type" value="Genomic_DNA"/>
</dbReference>
<evidence type="ECO:0000313" key="2">
    <source>
        <dbReference type="Proteomes" id="UP000252731"/>
    </source>
</evidence>
<gene>
    <name evidence="1" type="ORF">DFO70_11843</name>
</gene>
<proteinExistence type="predicted"/>
<protein>
    <submittedName>
        <fullName evidence="1">Uncharacterized protein</fullName>
    </submittedName>
</protein>
<dbReference type="AlphaFoldDB" id="A0A366JLC9"/>
<dbReference type="Proteomes" id="UP000252731">
    <property type="component" value="Unassembled WGS sequence"/>
</dbReference>
<sequence length="69" mass="7885">MTKGLQTGAHFAGLGTGLNTEAKRIEEKLCFKNCLIFTWWVIQVEGVIYFPHDKQNKNNTPPSRNMPYT</sequence>
<name>A0A366JLC9_CYTFI</name>
<keyword evidence="2" id="KW-1185">Reference proteome</keyword>
<organism evidence="1 2">
    <name type="scientific">Cytobacillus firmus</name>
    <name type="common">Bacillus firmus</name>
    <dbReference type="NCBI Taxonomy" id="1399"/>
    <lineage>
        <taxon>Bacteria</taxon>
        <taxon>Bacillati</taxon>
        <taxon>Bacillota</taxon>
        <taxon>Bacilli</taxon>
        <taxon>Bacillales</taxon>
        <taxon>Bacillaceae</taxon>
        <taxon>Cytobacillus</taxon>
    </lineage>
</organism>